<evidence type="ECO:0000313" key="16">
    <source>
        <dbReference type="EMBL" id="XDJ81466.1"/>
    </source>
</evidence>
<dbReference type="EMBL" id="CP158270">
    <property type="protein sequence ID" value="XDJ90879.1"/>
    <property type="molecule type" value="Genomic_DNA"/>
</dbReference>
<dbReference type="EMBL" id="CP158259">
    <property type="protein sequence ID" value="XDJ60442.1"/>
    <property type="molecule type" value="Genomic_DNA"/>
</dbReference>
<feature type="binding site" evidence="3">
    <location>
        <position position="78"/>
    </location>
    <ligand>
        <name>Cu cation</name>
        <dbReference type="ChEBI" id="CHEBI:23378"/>
    </ligand>
</feature>
<dbReference type="AlphaFoldDB" id="A0AB39E140"/>
<evidence type="ECO:0000313" key="9">
    <source>
        <dbReference type="EMBL" id="XDJ58813.1"/>
    </source>
</evidence>
<dbReference type="EMBL" id="CP158260">
    <property type="protein sequence ID" value="XDJ64942.1"/>
    <property type="molecule type" value="Genomic_DNA"/>
</dbReference>
<evidence type="ECO:0000313" key="17">
    <source>
        <dbReference type="EMBL" id="XDJ84402.1"/>
    </source>
</evidence>
<dbReference type="EMBL" id="CP158256">
    <property type="protein sequence ID" value="XDJ53518.1"/>
    <property type="molecule type" value="Genomic_DNA"/>
</dbReference>
<dbReference type="SUPFAM" id="SSF52833">
    <property type="entry name" value="Thioredoxin-like"/>
    <property type="match status" value="1"/>
</dbReference>
<dbReference type="PANTHER" id="PTHR12151:SF25">
    <property type="entry name" value="LINALOOL DEHYDRATASE_ISOMERASE DOMAIN-CONTAINING PROTEIN"/>
    <property type="match status" value="1"/>
</dbReference>
<dbReference type="RefSeq" id="WP_368641210.1">
    <property type="nucleotide sequence ID" value="NZ_CP158253.1"/>
</dbReference>
<name>A0AB39E140_9BURK</name>
<evidence type="ECO:0000313" key="6">
    <source>
        <dbReference type="EMBL" id="XDJ44648.1"/>
    </source>
</evidence>
<dbReference type="EMBL" id="CP158257">
    <property type="protein sequence ID" value="XDJ56131.1"/>
    <property type="molecule type" value="Genomic_DNA"/>
</dbReference>
<evidence type="ECO:0000313" key="20">
    <source>
        <dbReference type="EMBL" id="XDJ94110.1"/>
    </source>
</evidence>
<dbReference type="KEGG" id="cgin:ABRZ00_02845"/>
<dbReference type="EMBL" id="CP158269">
    <property type="protein sequence ID" value="XDJ86935.1"/>
    <property type="molecule type" value="Genomic_DNA"/>
</dbReference>
<dbReference type="EMBL" id="CP158263">
    <property type="protein sequence ID" value="XDJ71366.1"/>
    <property type="molecule type" value="Genomic_DNA"/>
</dbReference>
<dbReference type="Pfam" id="PF02630">
    <property type="entry name" value="SCO1-SenC"/>
    <property type="match status" value="1"/>
</dbReference>
<keyword evidence="4" id="KW-1015">Disulfide bond</keyword>
<reference evidence="10" key="1">
    <citation type="submission" date="2024-05" db="EMBL/GenBank/DDBJ databases">
        <authorList>
            <person name="Luo Y.-C."/>
            <person name="Nicholds J."/>
            <person name="Mortimer T."/>
            <person name="Maboni G."/>
        </authorList>
    </citation>
    <scope>NUCLEOTIDE SEQUENCE</scope>
    <source>
        <strain evidence="21">124370</strain>
        <strain evidence="22">124566</strain>
        <strain evidence="20">124953</strain>
        <strain evidence="19">130308</strain>
        <strain evidence="18">130416</strain>
        <strain evidence="17">140124</strain>
        <strain evidence="16">143751</strain>
        <strain evidence="15">143769</strain>
        <strain evidence="14">143811</strain>
        <strain evidence="13">143936</strain>
        <strain evidence="12">145849</strain>
        <strain evidence="11">145850</strain>
        <strain evidence="10">145852</strain>
        <strain evidence="9">148131</strain>
        <strain evidence="8">150221</strain>
        <strain evidence="7">150964</strain>
        <strain evidence="6">153271</strain>
    </source>
</reference>
<dbReference type="PROSITE" id="PS51257">
    <property type="entry name" value="PROKAR_LIPOPROTEIN"/>
    <property type="match status" value="1"/>
</dbReference>
<dbReference type="EMBL" id="CP158253">
    <property type="protein sequence ID" value="XDJ44648.1"/>
    <property type="molecule type" value="Genomic_DNA"/>
</dbReference>
<dbReference type="CDD" id="cd02968">
    <property type="entry name" value="SCO"/>
    <property type="match status" value="1"/>
</dbReference>
<evidence type="ECO:0000256" key="4">
    <source>
        <dbReference type="PIRSR" id="PIRSR603782-2"/>
    </source>
</evidence>
<evidence type="ECO:0000313" key="14">
    <source>
        <dbReference type="EMBL" id="XDJ73639.1"/>
    </source>
</evidence>
<dbReference type="EMBL" id="CP158272">
    <property type="protein sequence ID" value="XDJ97900.1"/>
    <property type="molecule type" value="Genomic_DNA"/>
</dbReference>
<evidence type="ECO:0000259" key="5">
    <source>
        <dbReference type="PROSITE" id="PS51352"/>
    </source>
</evidence>
<evidence type="ECO:0000313" key="18">
    <source>
        <dbReference type="EMBL" id="XDJ86935.1"/>
    </source>
</evidence>
<evidence type="ECO:0000313" key="19">
    <source>
        <dbReference type="EMBL" id="XDJ90879.1"/>
    </source>
</evidence>
<evidence type="ECO:0000313" key="11">
    <source>
        <dbReference type="EMBL" id="XDJ64942.1"/>
    </source>
</evidence>
<feature type="domain" description="Thioredoxin" evidence="5">
    <location>
        <begin position="40"/>
        <end position="200"/>
    </location>
</feature>
<dbReference type="EMBL" id="CP158265">
    <property type="protein sequence ID" value="XDJ76631.1"/>
    <property type="molecule type" value="Genomic_DNA"/>
</dbReference>
<evidence type="ECO:0000256" key="2">
    <source>
        <dbReference type="ARBA" id="ARBA00023008"/>
    </source>
</evidence>
<dbReference type="EMBL" id="CP158268">
    <property type="protein sequence ID" value="XDJ84402.1"/>
    <property type="molecule type" value="Genomic_DNA"/>
</dbReference>
<comment type="similarity">
    <text evidence="1">Belongs to the SCO1/2 family.</text>
</comment>
<feature type="binding site" evidence="3">
    <location>
        <position position="165"/>
    </location>
    <ligand>
        <name>Cu cation</name>
        <dbReference type="ChEBI" id="CHEBI:23378"/>
    </ligand>
</feature>
<dbReference type="EMBL" id="CP158261">
    <property type="protein sequence ID" value="XDJ65518.1"/>
    <property type="molecule type" value="Genomic_DNA"/>
</dbReference>
<gene>
    <name evidence="9" type="ORF">ABRY90_02540</name>
    <name evidence="12" type="ORF">ABRY91_08750</name>
    <name evidence="10" type="ORF">ABRY92_10610</name>
    <name evidence="20" type="ORF">ABRY95_03605</name>
    <name evidence="16" type="ORF">ABRY96_07035</name>
    <name evidence="14" type="ORF">ABRY97_08350</name>
    <name evidence="18" type="ORF">ABRY98_08185</name>
    <name evidence="8" type="ORF">ABRZ00_02845</name>
    <name evidence="7" type="ORF">ABRZ01_03205</name>
    <name evidence="6" type="ORF">ABRZ02_13530</name>
    <name evidence="11" type="ORF">ABRZ03_06385</name>
    <name evidence="21" type="ORF">ABRZ05_09075</name>
    <name evidence="13" type="ORF">ABRZ06_10605</name>
    <name evidence="17" type="ORF">ABRZ08_09145</name>
    <name evidence="15" type="ORF">ABRZ10_10770</name>
    <name evidence="22" type="ORF">ABRZ11_08730</name>
    <name evidence="19" type="ORF">ABRZ12_00840</name>
</gene>
<dbReference type="FunFam" id="3.40.30.10:FF:000013">
    <property type="entry name" value="Blast:Protein SCO1 homolog, mitochondrial"/>
    <property type="match status" value="1"/>
</dbReference>
<evidence type="ECO:0000256" key="1">
    <source>
        <dbReference type="ARBA" id="ARBA00010996"/>
    </source>
</evidence>
<feature type="disulfide bond" description="Redox-active" evidence="4">
    <location>
        <begin position="78"/>
        <end position="82"/>
    </location>
</feature>
<evidence type="ECO:0000313" key="10">
    <source>
        <dbReference type="EMBL" id="XDJ60442.1"/>
    </source>
</evidence>
<dbReference type="GO" id="GO:0046872">
    <property type="term" value="F:metal ion binding"/>
    <property type="evidence" value="ECO:0007669"/>
    <property type="project" value="UniProtKB-KW"/>
</dbReference>
<evidence type="ECO:0000313" key="12">
    <source>
        <dbReference type="EMBL" id="XDJ65518.1"/>
    </source>
</evidence>
<dbReference type="EMBL" id="CP158258">
    <property type="protein sequence ID" value="XDJ58813.1"/>
    <property type="molecule type" value="Genomic_DNA"/>
</dbReference>
<dbReference type="EMBL" id="CP158271">
    <property type="protein sequence ID" value="XDJ94110.1"/>
    <property type="molecule type" value="Genomic_DNA"/>
</dbReference>
<evidence type="ECO:0000313" key="8">
    <source>
        <dbReference type="EMBL" id="XDJ56131.1"/>
    </source>
</evidence>
<evidence type="ECO:0000313" key="22">
    <source>
        <dbReference type="EMBL" id="XDJ97900.1"/>
    </source>
</evidence>
<dbReference type="EMBL" id="CP158264">
    <property type="protein sequence ID" value="XDJ73639.1"/>
    <property type="molecule type" value="Genomic_DNA"/>
</dbReference>
<keyword evidence="3" id="KW-0479">Metal-binding</keyword>
<evidence type="ECO:0000313" key="13">
    <source>
        <dbReference type="EMBL" id="XDJ71366.1"/>
    </source>
</evidence>
<dbReference type="InterPro" id="IPR003782">
    <property type="entry name" value="SCO1/SenC"/>
</dbReference>
<dbReference type="PANTHER" id="PTHR12151">
    <property type="entry name" value="ELECTRON TRANSPORT PROTIN SCO1/SENC FAMILY MEMBER"/>
    <property type="match status" value="1"/>
</dbReference>
<protein>
    <submittedName>
        <fullName evidence="10">SCO family protein</fullName>
    </submittedName>
</protein>
<dbReference type="EMBL" id="CP158266">
    <property type="protein sequence ID" value="XDJ81466.1"/>
    <property type="molecule type" value="Genomic_DNA"/>
</dbReference>
<organism evidence="10">
    <name type="scientific">Castellaniella ginsengisoli</name>
    <dbReference type="NCBI Taxonomy" id="546114"/>
    <lineage>
        <taxon>Bacteria</taxon>
        <taxon>Pseudomonadati</taxon>
        <taxon>Pseudomonadota</taxon>
        <taxon>Betaproteobacteria</taxon>
        <taxon>Burkholderiales</taxon>
        <taxon>Alcaligenaceae</taxon>
        <taxon>Castellaniella</taxon>
    </lineage>
</organism>
<evidence type="ECO:0000256" key="3">
    <source>
        <dbReference type="PIRSR" id="PIRSR603782-1"/>
    </source>
</evidence>
<dbReference type="GeneID" id="93066437"/>
<dbReference type="EMBL" id="CP158273">
    <property type="protein sequence ID" value="XDJ95252.1"/>
    <property type="molecule type" value="Genomic_DNA"/>
</dbReference>
<proteinExistence type="inferred from homology"/>
<evidence type="ECO:0000313" key="7">
    <source>
        <dbReference type="EMBL" id="XDJ53518.1"/>
    </source>
</evidence>
<dbReference type="InterPro" id="IPR013766">
    <property type="entry name" value="Thioredoxin_domain"/>
</dbReference>
<sequence>MTLPMNRRHFLSWALAASAVSYGCSSRDLEALDEPYGVDMTDAGIGADFVLNGSDGKPHRLSDFKGKVVLIFFGFTQCPDVCPTALFRAVEIKKMLGEDGDRLQVLFITIDPERDTPELLRAYLAAFDPGFIGLYGDRDQTARTARDFKVFYAKVPTGSSYTMDHSTITYVYDEAGHLRLGLRHAQTPEECVADIRQLLQRR</sequence>
<keyword evidence="2 3" id="KW-0186">Copper</keyword>
<dbReference type="Gene3D" id="3.40.30.10">
    <property type="entry name" value="Glutaredoxin"/>
    <property type="match status" value="1"/>
</dbReference>
<accession>A0AB39E140</accession>
<feature type="binding site" evidence="3">
    <location>
        <position position="82"/>
    </location>
    <ligand>
        <name>Cu cation</name>
        <dbReference type="ChEBI" id="CHEBI:23378"/>
    </ligand>
</feature>
<dbReference type="InterPro" id="IPR036249">
    <property type="entry name" value="Thioredoxin-like_sf"/>
</dbReference>
<evidence type="ECO:0000313" key="21">
    <source>
        <dbReference type="EMBL" id="XDJ95252.1"/>
    </source>
</evidence>
<evidence type="ECO:0000313" key="15">
    <source>
        <dbReference type="EMBL" id="XDJ76631.1"/>
    </source>
</evidence>
<dbReference type="PROSITE" id="PS51352">
    <property type="entry name" value="THIOREDOXIN_2"/>
    <property type="match status" value="1"/>
</dbReference>